<evidence type="ECO:0000313" key="7">
    <source>
        <dbReference type="EMBL" id="KAK2723915.1"/>
    </source>
</evidence>
<dbReference type="PIRSF" id="PIRSF002419">
    <property type="entry name" value="Tetraspanin"/>
    <property type="match status" value="1"/>
</dbReference>
<proteinExistence type="inferred from homology"/>
<dbReference type="InterPro" id="IPR018499">
    <property type="entry name" value="Tetraspanin/Peripherin"/>
</dbReference>
<dbReference type="PANTHER" id="PTHR19282:SF456">
    <property type="entry name" value="CD63 MOLECULE"/>
    <property type="match status" value="1"/>
</dbReference>
<evidence type="ECO:0000256" key="6">
    <source>
        <dbReference type="RuleBase" id="RU361218"/>
    </source>
</evidence>
<dbReference type="Proteomes" id="UP001187531">
    <property type="component" value="Unassembled WGS sequence"/>
</dbReference>
<dbReference type="InterPro" id="IPR008952">
    <property type="entry name" value="Tetraspanin_EC2_sf"/>
</dbReference>
<comment type="caution">
    <text evidence="7">The sequence shown here is derived from an EMBL/GenBank/DDBJ whole genome shotgun (WGS) entry which is preliminary data.</text>
</comment>
<feature type="transmembrane region" description="Helical" evidence="6">
    <location>
        <begin position="49"/>
        <end position="69"/>
    </location>
</feature>
<dbReference type="PRINTS" id="PR00259">
    <property type="entry name" value="TMFOUR"/>
</dbReference>
<organism evidence="7 8">
    <name type="scientific">Artemia franciscana</name>
    <name type="common">Brine shrimp</name>
    <name type="synonym">Artemia sanfranciscana</name>
    <dbReference type="NCBI Taxonomy" id="6661"/>
    <lineage>
        <taxon>Eukaryota</taxon>
        <taxon>Metazoa</taxon>
        <taxon>Ecdysozoa</taxon>
        <taxon>Arthropoda</taxon>
        <taxon>Crustacea</taxon>
        <taxon>Branchiopoda</taxon>
        <taxon>Anostraca</taxon>
        <taxon>Artemiidae</taxon>
        <taxon>Artemia</taxon>
    </lineage>
</organism>
<dbReference type="Gene3D" id="1.10.1450.10">
    <property type="entry name" value="Tetraspanin"/>
    <property type="match status" value="1"/>
</dbReference>
<feature type="transmembrane region" description="Helical" evidence="6">
    <location>
        <begin position="12"/>
        <end position="37"/>
    </location>
</feature>
<evidence type="ECO:0000256" key="3">
    <source>
        <dbReference type="ARBA" id="ARBA00022692"/>
    </source>
</evidence>
<dbReference type="InterPro" id="IPR000301">
    <property type="entry name" value="Tetraspanin_animals"/>
</dbReference>
<reference evidence="7" key="1">
    <citation type="submission" date="2023-07" db="EMBL/GenBank/DDBJ databases">
        <title>Chromosome-level genome assembly of Artemia franciscana.</title>
        <authorList>
            <person name="Jo E."/>
        </authorList>
    </citation>
    <scope>NUCLEOTIDE SEQUENCE</scope>
    <source>
        <tissue evidence="7">Whole body</tissue>
    </source>
</reference>
<keyword evidence="5 6" id="KW-0472">Membrane</keyword>
<accession>A0AA88LJA7</accession>
<keyword evidence="3 6" id="KW-0812">Transmembrane</keyword>
<evidence type="ECO:0000313" key="8">
    <source>
        <dbReference type="Proteomes" id="UP001187531"/>
    </source>
</evidence>
<protein>
    <recommendedName>
        <fullName evidence="6">Tetraspanin</fullName>
    </recommendedName>
</protein>
<evidence type="ECO:0000256" key="2">
    <source>
        <dbReference type="ARBA" id="ARBA00006840"/>
    </source>
</evidence>
<dbReference type="AlphaFoldDB" id="A0AA88LJA7"/>
<feature type="transmembrane region" description="Helical" evidence="6">
    <location>
        <begin position="81"/>
        <end position="105"/>
    </location>
</feature>
<dbReference type="GO" id="GO:0005886">
    <property type="term" value="C:plasma membrane"/>
    <property type="evidence" value="ECO:0007669"/>
    <property type="project" value="TreeGrafter"/>
</dbReference>
<dbReference type="Pfam" id="PF00335">
    <property type="entry name" value="Tetraspanin"/>
    <property type="match status" value="1"/>
</dbReference>
<gene>
    <name evidence="7" type="ORF">QYM36_002315</name>
</gene>
<keyword evidence="4 6" id="KW-1133">Transmembrane helix</keyword>
<comment type="similarity">
    <text evidence="2 6">Belongs to the tetraspanin (TM4SF) family.</text>
</comment>
<evidence type="ECO:0000256" key="1">
    <source>
        <dbReference type="ARBA" id="ARBA00004141"/>
    </source>
</evidence>
<dbReference type="EMBL" id="JAVRJZ010000004">
    <property type="protein sequence ID" value="KAK2723915.1"/>
    <property type="molecule type" value="Genomic_DNA"/>
</dbReference>
<evidence type="ECO:0000256" key="4">
    <source>
        <dbReference type="ARBA" id="ARBA00022989"/>
    </source>
</evidence>
<name>A0AA88LJA7_ARTSF</name>
<evidence type="ECO:0000256" key="5">
    <source>
        <dbReference type="ARBA" id="ARBA00023136"/>
    </source>
</evidence>
<feature type="transmembrane region" description="Helical" evidence="6">
    <location>
        <begin position="210"/>
        <end position="233"/>
    </location>
</feature>
<dbReference type="PANTHER" id="PTHR19282">
    <property type="entry name" value="TETRASPANIN"/>
    <property type="match status" value="1"/>
</dbReference>
<dbReference type="SUPFAM" id="SSF48652">
    <property type="entry name" value="Tetraspanin"/>
    <property type="match status" value="1"/>
</dbReference>
<keyword evidence="8" id="KW-1185">Reference proteome</keyword>
<sequence length="243" mass="26197">MNPGMKLIKYLLFLFNLIFSVTGVALIVTGAVVQSFYSQYLDFLGNELLSASMLFIIVGIIIFFVTFFGCCGASKENSCMILTFACLLGIILVCGLAGGIAAYVLRSDVGTIVEMNMRKSMDVYSLSGHEGVTKTWDGLQHEFRCCGVAGFNDWGSIDVMNKVNVPDSCCKTITQHCGENMITAPRPNDTIFTDGCAVKLQESIQSNAGIIAGVGIGVAVIQAVGIFLACFLAQEIRKTYETV</sequence>
<comment type="subcellular location">
    <subcellularLocation>
        <location evidence="1 6">Membrane</location>
        <topology evidence="1 6">Multi-pass membrane protein</topology>
    </subcellularLocation>
</comment>